<sequence>MPLTQHRFAQYCAYIAKNASAWAGDTLDCEGDVAPEIVARFTDELRERADRIDQRAGRQAPAATVPAPVYKAVEQILDENSAWIARPSDEVTKRVGLAATIAAHTILEKERAELAPPPGATAMEALKAAIEGECDGLAIDDAQATTILAYVAKAERAEDAQPFAWWAETGTAGTGDDCNKLFFMRELAVDHVRRHGGHVVTVYRGLPNAGPAMPTARAFAIVGAICERSFHPMGMAELSGELHGVSLAEMIEAKRVIEAENDKPPLGGTRTIHCVPDDRLIAAAYALANYEPSHGALVSEPDGDGLVKALAIVRLTTAPRMGGDRG</sequence>
<reference evidence="1 2" key="1">
    <citation type="submission" date="2018-05" db="EMBL/GenBank/DDBJ databases">
        <title>Genomic Encyclopedia of Type Strains, Phase IV (KMG-IV): sequencing the most valuable type-strain genomes for metagenomic binning, comparative biology and taxonomic classification.</title>
        <authorList>
            <person name="Goeker M."/>
        </authorList>
    </citation>
    <scope>NUCLEOTIDE SEQUENCE [LARGE SCALE GENOMIC DNA]</scope>
    <source>
        <strain evidence="1 2">DSM 6462</strain>
    </source>
</reference>
<dbReference type="EMBL" id="QJJK01000007">
    <property type="protein sequence ID" value="PXW57005.1"/>
    <property type="molecule type" value="Genomic_DNA"/>
</dbReference>
<comment type="caution">
    <text evidence="1">The sequence shown here is derived from an EMBL/GenBank/DDBJ whole genome shotgun (WGS) entry which is preliminary data.</text>
</comment>
<keyword evidence="2" id="KW-1185">Reference proteome</keyword>
<organism evidence="1 2">
    <name type="scientific">Chelatococcus asaccharovorans</name>
    <dbReference type="NCBI Taxonomy" id="28210"/>
    <lineage>
        <taxon>Bacteria</taxon>
        <taxon>Pseudomonadati</taxon>
        <taxon>Pseudomonadota</taxon>
        <taxon>Alphaproteobacteria</taxon>
        <taxon>Hyphomicrobiales</taxon>
        <taxon>Chelatococcaceae</taxon>
        <taxon>Chelatococcus</taxon>
    </lineage>
</organism>
<protein>
    <submittedName>
        <fullName evidence="1">Uncharacterized protein</fullName>
    </submittedName>
</protein>
<accession>A0A2V3U2P2</accession>
<dbReference type="AlphaFoldDB" id="A0A2V3U2P2"/>
<name>A0A2V3U2P2_9HYPH</name>
<evidence type="ECO:0000313" key="1">
    <source>
        <dbReference type="EMBL" id="PXW57005.1"/>
    </source>
</evidence>
<proteinExistence type="predicted"/>
<dbReference type="OrthoDB" id="8410825at2"/>
<dbReference type="Proteomes" id="UP000248021">
    <property type="component" value="Unassembled WGS sequence"/>
</dbReference>
<evidence type="ECO:0000313" key="2">
    <source>
        <dbReference type="Proteomes" id="UP000248021"/>
    </source>
</evidence>
<dbReference type="RefSeq" id="WP_110375641.1">
    <property type="nucleotide sequence ID" value="NZ_JAHBRY010000001.1"/>
</dbReference>
<gene>
    <name evidence="1" type="ORF">C7450_10742</name>
</gene>